<accession>A0ABX8WFM2</accession>
<evidence type="ECO:0000256" key="1">
    <source>
        <dbReference type="SAM" id="Phobius"/>
    </source>
</evidence>
<evidence type="ECO:0008006" key="4">
    <source>
        <dbReference type="Google" id="ProtNLM"/>
    </source>
</evidence>
<keyword evidence="1" id="KW-0812">Transmembrane</keyword>
<sequence>MYFIRYFGVILTLAIGFVVATGFLVVNLGLPILRLAADRVTVTYEVTATVRVNGELRSGSSLQQGIISRNDFFGSQRLNTTTRILGEAVAVPITDHNYLLFTLHTVPGNRSYEGVMTSPCRDIFAYSGSERPTADAILANAANFTGPCDLSPDRVPLMLAVTNSSEPVGFQVATPSTLADVFGRPVEFVSLSFRRTEDPLRFDLDKVFPWLKTALGRKVNMPVPLKPNGQLSSFYISYISTGSGE</sequence>
<dbReference type="Proteomes" id="UP000825799">
    <property type="component" value="Chromosome"/>
</dbReference>
<reference evidence="2 3" key="1">
    <citation type="submission" date="2021-08" db="EMBL/GenBank/DDBJ databases">
        <title>Devosia salina sp. nov., isolated from the South China Sea sediment.</title>
        <authorList>
            <person name="Zhou Z."/>
        </authorList>
    </citation>
    <scope>NUCLEOTIDE SEQUENCE [LARGE SCALE GENOMIC DNA]</scope>
    <source>
        <strain evidence="2 3">SCS-3</strain>
    </source>
</reference>
<evidence type="ECO:0000313" key="3">
    <source>
        <dbReference type="Proteomes" id="UP000825799"/>
    </source>
</evidence>
<evidence type="ECO:0000313" key="2">
    <source>
        <dbReference type="EMBL" id="QYO76995.1"/>
    </source>
</evidence>
<feature type="transmembrane region" description="Helical" evidence="1">
    <location>
        <begin position="6"/>
        <end position="30"/>
    </location>
</feature>
<dbReference type="EMBL" id="CP080590">
    <property type="protein sequence ID" value="QYO76995.1"/>
    <property type="molecule type" value="Genomic_DNA"/>
</dbReference>
<keyword evidence="3" id="KW-1185">Reference proteome</keyword>
<proteinExistence type="predicted"/>
<name>A0ABX8WFM2_9HYPH</name>
<dbReference type="RefSeq" id="WP_220305457.1">
    <property type="nucleotide sequence ID" value="NZ_CP080590.1"/>
</dbReference>
<keyword evidence="1" id="KW-0472">Membrane</keyword>
<keyword evidence="1" id="KW-1133">Transmembrane helix</keyword>
<protein>
    <recommendedName>
        <fullName evidence="4">DUF3108 domain-containing protein</fullName>
    </recommendedName>
</protein>
<organism evidence="2 3">
    <name type="scientific">Devosia salina</name>
    <dbReference type="NCBI Taxonomy" id="2860336"/>
    <lineage>
        <taxon>Bacteria</taxon>
        <taxon>Pseudomonadati</taxon>
        <taxon>Pseudomonadota</taxon>
        <taxon>Alphaproteobacteria</taxon>
        <taxon>Hyphomicrobiales</taxon>
        <taxon>Devosiaceae</taxon>
        <taxon>Devosia</taxon>
    </lineage>
</organism>
<gene>
    <name evidence="2" type="ORF">K1X15_20955</name>
</gene>